<dbReference type="PANTHER" id="PTHR32089:SF119">
    <property type="entry name" value="METHYL-ACCEPTING CHEMOTAXIS PROTEIN CTPL"/>
    <property type="match status" value="1"/>
</dbReference>
<evidence type="ECO:0000313" key="14">
    <source>
        <dbReference type="Proteomes" id="UP000298274"/>
    </source>
</evidence>
<evidence type="ECO:0000259" key="11">
    <source>
        <dbReference type="PROSITE" id="PS50111"/>
    </source>
</evidence>
<reference evidence="14" key="1">
    <citation type="submission" date="2019-04" db="EMBL/GenBank/DDBJ databases">
        <title>Complete genome sequence of Pseudomonas veronii strain PVy, a versatile degrader capable of using multiple contaminants as sole carbon sources.</title>
        <authorList>
            <person name="Lopez-Echartea E."/>
            <person name="Ridl J."/>
            <person name="Pajer P."/>
            <person name="Strejcek M."/>
            <person name="Suman J."/>
            <person name="Uhlik O."/>
        </authorList>
    </citation>
    <scope>NUCLEOTIDE SEQUENCE [LARGE SCALE GENOMIC DNA]</scope>
    <source>
        <strain evidence="14">Pvy</strain>
    </source>
</reference>
<evidence type="ECO:0000256" key="6">
    <source>
        <dbReference type="ARBA" id="ARBA00023136"/>
    </source>
</evidence>
<dbReference type="CDD" id="cd06225">
    <property type="entry name" value="HAMP"/>
    <property type="match status" value="1"/>
</dbReference>
<dbReference type="FunFam" id="1.10.287.950:FF:000001">
    <property type="entry name" value="Methyl-accepting chemotaxis sensory transducer"/>
    <property type="match status" value="1"/>
</dbReference>
<dbReference type="CDD" id="cd11386">
    <property type="entry name" value="MCP_signal"/>
    <property type="match status" value="1"/>
</dbReference>
<dbReference type="SUPFAM" id="SSF58104">
    <property type="entry name" value="Methyl-accepting chemotaxis protein (MCP) signaling domain"/>
    <property type="match status" value="1"/>
</dbReference>
<feature type="transmembrane region" description="Helical" evidence="10">
    <location>
        <begin position="21"/>
        <end position="40"/>
    </location>
</feature>
<dbReference type="EMBL" id="CP039631">
    <property type="protein sequence ID" value="QCG68159.1"/>
    <property type="molecule type" value="Genomic_DNA"/>
</dbReference>
<keyword evidence="7 9" id="KW-0807">Transducer</keyword>
<evidence type="ECO:0000259" key="12">
    <source>
        <dbReference type="PROSITE" id="PS50885"/>
    </source>
</evidence>
<dbReference type="InterPro" id="IPR004089">
    <property type="entry name" value="MCPsignal_dom"/>
</dbReference>
<feature type="transmembrane region" description="Helical" evidence="10">
    <location>
        <begin position="324"/>
        <end position="348"/>
    </location>
</feature>
<evidence type="ECO:0000256" key="7">
    <source>
        <dbReference type="ARBA" id="ARBA00023224"/>
    </source>
</evidence>
<feature type="domain" description="HAMP" evidence="12">
    <location>
        <begin position="353"/>
        <end position="399"/>
    </location>
</feature>
<organism evidence="13 14">
    <name type="scientific">Pseudomonas veronii</name>
    <dbReference type="NCBI Taxonomy" id="76761"/>
    <lineage>
        <taxon>Bacteria</taxon>
        <taxon>Pseudomonadati</taxon>
        <taxon>Pseudomonadota</taxon>
        <taxon>Gammaproteobacteria</taxon>
        <taxon>Pseudomonadales</taxon>
        <taxon>Pseudomonadaceae</taxon>
        <taxon>Pseudomonas</taxon>
    </lineage>
</organism>
<evidence type="ECO:0000256" key="8">
    <source>
        <dbReference type="ARBA" id="ARBA00029447"/>
    </source>
</evidence>
<accession>A0A4P7YBC3</accession>
<dbReference type="PROSITE" id="PS50111">
    <property type="entry name" value="CHEMOTAXIS_TRANSDUC_2"/>
    <property type="match status" value="1"/>
</dbReference>
<dbReference type="PANTHER" id="PTHR32089">
    <property type="entry name" value="METHYL-ACCEPTING CHEMOTAXIS PROTEIN MCPB"/>
    <property type="match status" value="1"/>
</dbReference>
<dbReference type="SMART" id="SM00283">
    <property type="entry name" value="MA"/>
    <property type="match status" value="1"/>
</dbReference>
<name>A0A4P7YBC3_PSEVE</name>
<dbReference type="Pfam" id="PF00015">
    <property type="entry name" value="MCPsignal"/>
    <property type="match status" value="1"/>
</dbReference>
<keyword evidence="2" id="KW-1003">Cell membrane</keyword>
<dbReference type="GO" id="GO:0007165">
    <property type="term" value="P:signal transduction"/>
    <property type="evidence" value="ECO:0007669"/>
    <property type="project" value="UniProtKB-KW"/>
</dbReference>
<dbReference type="GO" id="GO:0005886">
    <property type="term" value="C:plasma membrane"/>
    <property type="evidence" value="ECO:0007669"/>
    <property type="project" value="UniProtKB-SubCell"/>
</dbReference>
<dbReference type="Proteomes" id="UP000298274">
    <property type="component" value="Chromosome"/>
</dbReference>
<evidence type="ECO:0000313" key="13">
    <source>
        <dbReference type="EMBL" id="QCG68159.1"/>
    </source>
</evidence>
<keyword evidence="5 10" id="KW-1133">Transmembrane helix</keyword>
<dbReference type="GO" id="GO:0006935">
    <property type="term" value="P:chemotaxis"/>
    <property type="evidence" value="ECO:0007669"/>
    <property type="project" value="UniProtKB-ARBA"/>
</dbReference>
<keyword evidence="4 10" id="KW-0812">Transmembrane</keyword>
<keyword evidence="3" id="KW-0488">Methylation</keyword>
<proteinExistence type="inferred from homology"/>
<evidence type="ECO:0000256" key="4">
    <source>
        <dbReference type="ARBA" id="ARBA00022692"/>
    </source>
</evidence>
<evidence type="ECO:0000256" key="10">
    <source>
        <dbReference type="SAM" id="Phobius"/>
    </source>
</evidence>
<comment type="similarity">
    <text evidence="8">Belongs to the methyl-accepting chemotaxis (MCP) protein family.</text>
</comment>
<evidence type="ECO:0000256" key="1">
    <source>
        <dbReference type="ARBA" id="ARBA00004651"/>
    </source>
</evidence>
<protein>
    <submittedName>
        <fullName evidence="13">Methyl-accepting chemotaxis protein</fullName>
    </submittedName>
</protein>
<feature type="domain" description="Methyl-accepting transducer" evidence="11">
    <location>
        <begin position="404"/>
        <end position="640"/>
    </location>
</feature>
<sequence>MKSLMYPAIALMNRLSFAMKFGLMSMLFFLPMLATNLYLVRDSYRQYVSTQIELQSLDLLGTSLSLRRDLEALSNMAEINAVLGPSNKNDDLESRIAALEQQLMSTLQRLTAVSIDEDQITAFNTTRDQMIKQLKAQQAATSLQNKSLIIDRMLADAQLFCRIIASHAGLSQDNELEVRQLIELVNTVTPQVTSMLGQGRTMGSYSLAQNLLNTSANVRFDILLNALDKLDADYGLRLDEALLVSPRATQQLQALATTSRASLKQGGILFEKHVVMAEQLEMPWHQFYDQVSELMANTYRLNETTLQVLDDELQQRLAQKRNNMLILSAGLAVVFVTIFYLYAAFYIATRSTLRSLRQMMGKVATGDMTVSFHAQSRDELGDLGLVFNTTVQKIRDLIEQVGRTVGEVQLQAGQVEMVSTQSSVAVTDQRGQIEQVAAAMNQMTATAHEVARSAVAAVASAQSVNLETASGRGLVDSQQESIVRLAEEIERSVAVINQLANDSMSISTVLDVIKSIAEQTNLLALNAAIEAARAGEQGRGFAVVADEVRTLAKRTRQSTDEIQQTIKVLQNGVGAAVKAMGVSHHTASGAVGQSGEVQKALINIVNAVGQIVDQNQRIATAAEQQMAVAHNVDRNIVAINQSGERTASGANQTERASGQLTVQIAQLKQLIGTFRV</sequence>
<evidence type="ECO:0000256" key="3">
    <source>
        <dbReference type="ARBA" id="ARBA00022481"/>
    </source>
</evidence>
<keyword evidence="6 10" id="KW-0472">Membrane</keyword>
<evidence type="ECO:0000256" key="9">
    <source>
        <dbReference type="PROSITE-ProRule" id="PRU00284"/>
    </source>
</evidence>
<dbReference type="InterPro" id="IPR003660">
    <property type="entry name" value="HAMP_dom"/>
</dbReference>
<dbReference type="Pfam" id="PF00672">
    <property type="entry name" value="HAMP"/>
    <property type="match status" value="1"/>
</dbReference>
<dbReference type="Gene3D" id="1.10.287.950">
    <property type="entry name" value="Methyl-accepting chemotaxis protein"/>
    <property type="match status" value="1"/>
</dbReference>
<dbReference type="AlphaFoldDB" id="A0A4P7YBC3"/>
<evidence type="ECO:0000256" key="5">
    <source>
        <dbReference type="ARBA" id="ARBA00022989"/>
    </source>
</evidence>
<gene>
    <name evidence="13" type="ORF">E4167_29820</name>
</gene>
<dbReference type="PROSITE" id="PS50885">
    <property type="entry name" value="HAMP"/>
    <property type="match status" value="1"/>
</dbReference>
<evidence type="ECO:0000256" key="2">
    <source>
        <dbReference type="ARBA" id="ARBA00022475"/>
    </source>
</evidence>
<comment type="subcellular location">
    <subcellularLocation>
        <location evidence="1">Cell membrane</location>
        <topology evidence="1">Multi-pass membrane protein</topology>
    </subcellularLocation>
</comment>
<dbReference type="SMART" id="SM00304">
    <property type="entry name" value="HAMP"/>
    <property type="match status" value="2"/>
</dbReference>